<proteinExistence type="predicted"/>
<dbReference type="RefSeq" id="WP_344046501.1">
    <property type="nucleotide sequence ID" value="NZ_BAAAPB010000004.1"/>
</dbReference>
<name>A0ABP5CVJ0_9ACTN</name>
<feature type="domain" description="DUF6752" evidence="1">
    <location>
        <begin position="30"/>
        <end position="83"/>
    </location>
</feature>
<dbReference type="Proteomes" id="UP001500571">
    <property type="component" value="Unassembled WGS sequence"/>
</dbReference>
<protein>
    <recommendedName>
        <fullName evidence="1">DUF6752 domain-containing protein</fullName>
    </recommendedName>
</protein>
<accession>A0ABP5CVJ0</accession>
<evidence type="ECO:0000313" key="3">
    <source>
        <dbReference type="Proteomes" id="UP001500571"/>
    </source>
</evidence>
<gene>
    <name evidence="2" type="ORF">GCM10009798_32110</name>
</gene>
<reference evidence="3" key="1">
    <citation type="journal article" date="2019" name="Int. J. Syst. Evol. Microbiol.">
        <title>The Global Catalogue of Microorganisms (GCM) 10K type strain sequencing project: providing services to taxonomists for standard genome sequencing and annotation.</title>
        <authorList>
            <consortium name="The Broad Institute Genomics Platform"/>
            <consortium name="The Broad Institute Genome Sequencing Center for Infectious Disease"/>
            <person name="Wu L."/>
            <person name="Ma J."/>
        </authorList>
    </citation>
    <scope>NUCLEOTIDE SEQUENCE [LARGE SCALE GENOMIC DNA]</scope>
    <source>
        <strain evidence="3">JCM 15309</strain>
    </source>
</reference>
<evidence type="ECO:0000313" key="2">
    <source>
        <dbReference type="EMBL" id="GAA1969082.1"/>
    </source>
</evidence>
<comment type="caution">
    <text evidence="2">The sequence shown here is derived from an EMBL/GenBank/DDBJ whole genome shotgun (WGS) entry which is preliminary data.</text>
</comment>
<sequence>MASAKGEKAKDVARKVRDRVRASGVFDRSLRGRVQRLEQELEADRQLHRKIAELSDVVAELLVPIQDRDEERVAEVLSQYRKTI</sequence>
<dbReference type="EMBL" id="BAAAPB010000004">
    <property type="protein sequence ID" value="GAA1969082.1"/>
    <property type="molecule type" value="Genomic_DNA"/>
</dbReference>
<dbReference type="Pfam" id="PF20537">
    <property type="entry name" value="DUF6752"/>
    <property type="match status" value="1"/>
</dbReference>
<evidence type="ECO:0000259" key="1">
    <source>
        <dbReference type="Pfam" id="PF20537"/>
    </source>
</evidence>
<keyword evidence="3" id="KW-1185">Reference proteome</keyword>
<dbReference type="InterPro" id="IPR046640">
    <property type="entry name" value="DUF6752"/>
</dbReference>
<organism evidence="2 3">
    <name type="scientific">Nocardioides panacihumi</name>
    <dbReference type="NCBI Taxonomy" id="400774"/>
    <lineage>
        <taxon>Bacteria</taxon>
        <taxon>Bacillati</taxon>
        <taxon>Actinomycetota</taxon>
        <taxon>Actinomycetes</taxon>
        <taxon>Propionibacteriales</taxon>
        <taxon>Nocardioidaceae</taxon>
        <taxon>Nocardioides</taxon>
    </lineage>
</organism>